<evidence type="ECO:0000256" key="5">
    <source>
        <dbReference type="ARBA" id="ARBA00022598"/>
    </source>
</evidence>
<evidence type="ECO:0000256" key="1">
    <source>
        <dbReference type="ARBA" id="ARBA00004952"/>
    </source>
</evidence>
<feature type="domain" description="tRNA/rRNA methyltransferase SpoU type" evidence="13">
    <location>
        <begin position="489"/>
        <end position="630"/>
    </location>
</feature>
<dbReference type="InterPro" id="IPR001537">
    <property type="entry name" value="SpoU_MeTrfase"/>
</dbReference>
<evidence type="ECO:0000256" key="11">
    <source>
        <dbReference type="ARBA" id="ARBA00048668"/>
    </source>
</evidence>
<keyword evidence="18" id="KW-1185">Reference proteome</keyword>
<dbReference type="UniPathway" id="UPA00253">
    <property type="reaction ID" value="UER00457"/>
</dbReference>
<dbReference type="NCBIfam" id="NF009131">
    <property type="entry name" value="PRK12484.1"/>
    <property type="match status" value="1"/>
</dbReference>
<dbReference type="Pfam" id="PF17767">
    <property type="entry name" value="NAPRTase_N"/>
    <property type="match status" value="1"/>
</dbReference>
<evidence type="ECO:0000256" key="4">
    <source>
        <dbReference type="ARBA" id="ARBA00022553"/>
    </source>
</evidence>
<comment type="pathway">
    <text evidence="1">Cofactor biosynthesis; NAD(+) biosynthesis; nicotinate D-ribonucleotide from nicotinate: step 1/1.</text>
</comment>
<evidence type="ECO:0000256" key="2">
    <source>
        <dbReference type="ARBA" id="ARBA00010897"/>
    </source>
</evidence>
<dbReference type="AlphaFoldDB" id="A0A449BFH1"/>
<dbReference type="Gene3D" id="3.20.20.70">
    <property type="entry name" value="Aldolase class I"/>
    <property type="match status" value="1"/>
</dbReference>
<name>A0A449BFH1_HAPAX</name>
<dbReference type="InterPro" id="IPR029028">
    <property type="entry name" value="Alpha/beta_knot_MTases"/>
</dbReference>
<keyword evidence="6 12" id="KW-0489">Methyltransferase</keyword>
<keyword evidence="5" id="KW-0436">Ligase</keyword>
<evidence type="ECO:0000256" key="10">
    <source>
        <dbReference type="ARBA" id="ARBA00022694"/>
    </source>
</evidence>
<evidence type="ECO:0000259" key="16">
    <source>
        <dbReference type="Pfam" id="PF17956"/>
    </source>
</evidence>
<feature type="domain" description="Nicotinate phosphoribosyltransferase C-terminal" evidence="16">
    <location>
        <begin position="361"/>
        <end position="469"/>
    </location>
</feature>
<dbReference type="InterPro" id="IPR007229">
    <property type="entry name" value="Nic_PRibTrfase-Fam"/>
</dbReference>
<comment type="catalytic activity">
    <reaction evidence="12">
        <text>cytidine(34) in tRNA + S-adenosyl-L-methionine = 2'-O-methylcytidine(34) in tRNA + S-adenosyl-L-homocysteine + H(+)</text>
        <dbReference type="Rhea" id="RHEA:43084"/>
        <dbReference type="Rhea" id="RHEA-COMP:10331"/>
        <dbReference type="Rhea" id="RHEA-COMP:10332"/>
        <dbReference type="ChEBI" id="CHEBI:15378"/>
        <dbReference type="ChEBI" id="CHEBI:57856"/>
        <dbReference type="ChEBI" id="CHEBI:59789"/>
        <dbReference type="ChEBI" id="CHEBI:74495"/>
        <dbReference type="ChEBI" id="CHEBI:82748"/>
        <dbReference type="EC" id="2.1.1.207"/>
    </reaction>
</comment>
<evidence type="ECO:0000256" key="3">
    <source>
        <dbReference type="ARBA" id="ARBA00022490"/>
    </source>
</evidence>
<feature type="binding site" evidence="12">
    <location>
        <position position="589"/>
    </location>
    <ligand>
        <name>S-adenosyl-L-methionine</name>
        <dbReference type="ChEBI" id="CHEBI:59789"/>
    </ligand>
</feature>
<dbReference type="Pfam" id="PF00588">
    <property type="entry name" value="SpoU_methylase"/>
    <property type="match status" value="1"/>
</dbReference>
<keyword evidence="7" id="KW-0662">Pyridine nucleotide biosynthesis</keyword>
<proteinExistence type="inferred from homology"/>
<dbReference type="Gene3D" id="3.40.1280.10">
    <property type="match status" value="1"/>
</dbReference>
<dbReference type="SUPFAM" id="SSF51690">
    <property type="entry name" value="Nicotinate/Quinolinate PRTase C-terminal domain-like"/>
    <property type="match status" value="1"/>
</dbReference>
<dbReference type="InterPro" id="IPR041619">
    <property type="entry name" value="NAPRTase_C"/>
</dbReference>
<feature type="binding site" evidence="12">
    <location>
        <position position="564"/>
    </location>
    <ligand>
        <name>S-adenosyl-L-methionine</name>
        <dbReference type="ChEBI" id="CHEBI:59789"/>
    </ligand>
</feature>
<dbReference type="GO" id="GO:0042802">
    <property type="term" value="F:identical protein binding"/>
    <property type="evidence" value="ECO:0007669"/>
    <property type="project" value="UniProtKB-ARBA"/>
</dbReference>
<dbReference type="FunFam" id="3.40.1280.10:FF:000002">
    <property type="entry name" value="Peptidylprolyl isomerase"/>
    <property type="match status" value="1"/>
</dbReference>
<dbReference type="Pfam" id="PF04095">
    <property type="entry name" value="NAPRTase"/>
    <property type="match status" value="1"/>
</dbReference>
<keyword evidence="3 12" id="KW-0963">Cytoplasm</keyword>
<dbReference type="FunFam" id="3.20.20.70:FF:000076">
    <property type="entry name" value="Nicotinate phosphoribosyltransferase"/>
    <property type="match status" value="1"/>
</dbReference>
<dbReference type="PANTHER" id="PTHR11098:SF1">
    <property type="entry name" value="NICOTINATE PHOSPHORIBOSYLTRANSFERASE"/>
    <property type="match status" value="1"/>
</dbReference>
<dbReference type="Gene3D" id="3.20.140.10">
    <property type="entry name" value="nicotinate phosphoribosyltransferase"/>
    <property type="match status" value="1"/>
</dbReference>
<evidence type="ECO:0000256" key="9">
    <source>
        <dbReference type="ARBA" id="ARBA00022691"/>
    </source>
</evidence>
<dbReference type="SUPFAM" id="SSF54675">
    <property type="entry name" value="Nicotinate/Quinolinate PRTase N-terminal domain-like"/>
    <property type="match status" value="1"/>
</dbReference>
<dbReference type="STRING" id="1278311.GCA_000428705_00143"/>
<organism evidence="17 18">
    <name type="scientific">Haploplasma axanthum</name>
    <name type="common">Acholeplasma axanthum</name>
    <dbReference type="NCBI Taxonomy" id="29552"/>
    <lineage>
        <taxon>Bacteria</taxon>
        <taxon>Bacillati</taxon>
        <taxon>Mycoplasmatota</taxon>
        <taxon>Mollicutes</taxon>
        <taxon>Acholeplasmatales</taxon>
        <taxon>Acholeplasmataceae</taxon>
        <taxon>Haploplasma</taxon>
    </lineage>
</organism>
<dbReference type="InterPro" id="IPR029026">
    <property type="entry name" value="tRNA_m1G_MTases_N"/>
</dbReference>
<dbReference type="HAMAP" id="MF_01885">
    <property type="entry name" value="tRNA_methyltr_TrmL"/>
    <property type="match status" value="1"/>
</dbReference>
<dbReference type="GO" id="GO:0005829">
    <property type="term" value="C:cytosol"/>
    <property type="evidence" value="ECO:0007669"/>
    <property type="project" value="TreeGrafter"/>
</dbReference>
<dbReference type="NCBIfam" id="TIGR01513">
    <property type="entry name" value="NAPRTase_put"/>
    <property type="match status" value="1"/>
</dbReference>
<evidence type="ECO:0000256" key="7">
    <source>
        <dbReference type="ARBA" id="ARBA00022642"/>
    </source>
</evidence>
<dbReference type="CDD" id="cd18094">
    <property type="entry name" value="SpoU-like_TrmL"/>
    <property type="match status" value="1"/>
</dbReference>
<evidence type="ECO:0000256" key="6">
    <source>
        <dbReference type="ARBA" id="ARBA00022603"/>
    </source>
</evidence>
<evidence type="ECO:0000256" key="12">
    <source>
        <dbReference type="HAMAP-Rule" id="MF_01885"/>
    </source>
</evidence>
<reference evidence="17 18" key="1">
    <citation type="submission" date="2019-01" db="EMBL/GenBank/DDBJ databases">
        <authorList>
            <consortium name="Pathogen Informatics"/>
        </authorList>
    </citation>
    <scope>NUCLEOTIDE SEQUENCE [LARGE SCALE GENOMIC DNA]</scope>
    <source>
        <strain evidence="17 18">NCTC10138</strain>
    </source>
</reference>
<feature type="domain" description="Nicotinate/nicotinamide phosphoribosyltransferase" evidence="14">
    <location>
        <begin position="153"/>
        <end position="342"/>
    </location>
</feature>
<dbReference type="GO" id="GO:0030488">
    <property type="term" value="P:tRNA methylation"/>
    <property type="evidence" value="ECO:0007669"/>
    <property type="project" value="UniProtKB-UniRule"/>
</dbReference>
<comment type="function">
    <text evidence="12">Could methylate the ribose at the nucleotide 34 wobble position in tRNA.</text>
</comment>
<evidence type="ECO:0000313" key="18">
    <source>
        <dbReference type="Proteomes" id="UP000289841"/>
    </source>
</evidence>
<accession>A0A449BFH1</accession>
<dbReference type="GO" id="GO:0003723">
    <property type="term" value="F:RNA binding"/>
    <property type="evidence" value="ECO:0007669"/>
    <property type="project" value="InterPro"/>
</dbReference>
<keyword evidence="10 12" id="KW-0819">tRNA processing</keyword>
<dbReference type="EC" id="2.1.1.207" evidence="12"/>
<dbReference type="InterPro" id="IPR040727">
    <property type="entry name" value="NAPRTase_N"/>
</dbReference>
<comment type="similarity">
    <text evidence="2">Belongs to the NAPRTase family.</text>
</comment>
<dbReference type="EMBL" id="LR215048">
    <property type="protein sequence ID" value="VEU81060.1"/>
    <property type="molecule type" value="Genomic_DNA"/>
</dbReference>
<dbReference type="Pfam" id="PF17956">
    <property type="entry name" value="NAPRTase_C"/>
    <property type="match status" value="1"/>
</dbReference>
<comment type="subcellular location">
    <subcellularLocation>
        <location evidence="12">Cytoplasm</location>
    </subcellularLocation>
</comment>
<dbReference type="PANTHER" id="PTHR11098">
    <property type="entry name" value="NICOTINATE PHOSPHORIBOSYLTRANSFERASE"/>
    <property type="match status" value="1"/>
</dbReference>
<dbReference type="GO" id="GO:0047280">
    <property type="term" value="F:nicotinamide phosphoribosyltransferase activity"/>
    <property type="evidence" value="ECO:0007669"/>
    <property type="project" value="UniProtKB-ARBA"/>
</dbReference>
<evidence type="ECO:0000259" key="13">
    <source>
        <dbReference type="Pfam" id="PF00588"/>
    </source>
</evidence>
<dbReference type="KEGG" id="aaxa:NCTC10138_01451"/>
<dbReference type="GO" id="GO:0004516">
    <property type="term" value="F:nicotinate phosphoribosyltransferase activity"/>
    <property type="evidence" value="ECO:0007669"/>
    <property type="project" value="UniProtKB-EC"/>
</dbReference>
<feature type="binding site" evidence="12">
    <location>
        <position position="610"/>
    </location>
    <ligand>
        <name>S-adenosyl-L-methionine</name>
        <dbReference type="ChEBI" id="CHEBI:59789"/>
    </ligand>
</feature>
<dbReference type="InterPro" id="IPR013785">
    <property type="entry name" value="Aldolase_TIM"/>
</dbReference>
<dbReference type="GO" id="GO:0034355">
    <property type="term" value="P:NAD+ biosynthetic process via the salvage pathway"/>
    <property type="evidence" value="ECO:0007669"/>
    <property type="project" value="UniProtKB-ARBA"/>
</dbReference>
<keyword evidence="4" id="KW-0597">Phosphoprotein</keyword>
<dbReference type="SUPFAM" id="SSF75217">
    <property type="entry name" value="alpha/beta knot"/>
    <property type="match status" value="1"/>
</dbReference>
<dbReference type="NCBIfam" id="NF006695">
    <property type="entry name" value="PRK09243.1-2"/>
    <property type="match status" value="1"/>
</dbReference>
<dbReference type="GO" id="GO:0141102">
    <property type="term" value="F:tRNA (5-carboxymethylaminomethyluridine(34)-2'-O)-methyltransferase activity"/>
    <property type="evidence" value="ECO:0007669"/>
    <property type="project" value="RHEA"/>
</dbReference>
<keyword evidence="8 12" id="KW-0808">Transferase</keyword>
<evidence type="ECO:0000256" key="8">
    <source>
        <dbReference type="ARBA" id="ARBA00022679"/>
    </source>
</evidence>
<dbReference type="InterPro" id="IPR036068">
    <property type="entry name" value="Nicotinate_pribotase-like_C"/>
</dbReference>
<feature type="domain" description="Nicotinate phosphoribosyltransferase N-terminal" evidence="15">
    <location>
        <begin position="8"/>
        <end position="132"/>
    </location>
</feature>
<comment type="catalytic activity">
    <reaction evidence="11">
        <text>5-phospho-alpha-D-ribose 1-diphosphate + nicotinate + ATP + H2O = nicotinate beta-D-ribonucleotide + ADP + phosphate + diphosphate</text>
        <dbReference type="Rhea" id="RHEA:36163"/>
        <dbReference type="ChEBI" id="CHEBI:15377"/>
        <dbReference type="ChEBI" id="CHEBI:30616"/>
        <dbReference type="ChEBI" id="CHEBI:32544"/>
        <dbReference type="ChEBI" id="CHEBI:33019"/>
        <dbReference type="ChEBI" id="CHEBI:43474"/>
        <dbReference type="ChEBI" id="CHEBI:57502"/>
        <dbReference type="ChEBI" id="CHEBI:58017"/>
        <dbReference type="ChEBI" id="CHEBI:456216"/>
        <dbReference type="EC" id="6.3.4.21"/>
    </reaction>
</comment>
<dbReference type="Proteomes" id="UP000289841">
    <property type="component" value="Chromosome"/>
</dbReference>
<sequence>MDERKLTLLMDFYELTMSYGYYRDNKHLDIAVFDVFFRSVPDNGGYAIMAGLEQVISYINNLSFNDSEIELLRNKKMFNEEFLKFLKDFKFSSDVYAIAEGTPIFPQEPILVVKGPIIECQLVETMILLTLNHQSLIATKASRIVNQAKGRSVMEFGARRAHGYDASIYGARAAYIAGVAGTSNTYVEYLYGVPALGTMAHSYIQSYPTEYEAFLSYAKTFPNNTTVLVDTYDTLHQGIPNAIKLHNEYLKPKGYYLKGIRIDSGDLTYLSKKARKMLDEAGLYDTQIVVSNSLDEYLIKELIHQGAQIDSFGVGERLVTARSEAVFGGVFKLSAVMENGVLTPKIKLSENVVKTTTPGFKQLYRFYDENNKAIADVVTLFDEVIDEGEPYELFHPEYPYKRKVVSNFKVRKLLEPIFLKGKLVYKQPKLEEIRNFNKEEMKTLWDEVLRLERPHQYYVDLSQKLWDLKQELINKYKEKNWWKMSRNNIEVVLYNPEIPQNTGNIMRTCVALGLKLHLIEPLGFKIDDTKLRRSALDYYEFINYEVHKSFDDFKEKNPGKYYYLTRYGNHNYTEINFKENNEKIYIFFGSESYGIDRKLLADNIDSCFRIPTTDKVRSLNLSNSVAIILYEAMRQNDFEGLIESEPDTLKGKDFLNKYQ</sequence>
<comment type="catalytic activity">
    <reaction evidence="12">
        <text>5-carboxymethylaminomethyluridine(34) in tRNA(Leu) + S-adenosyl-L-methionine = 5-carboxymethylaminomethyl-2'-O-methyluridine(34) in tRNA(Leu) + S-adenosyl-L-homocysteine + H(+)</text>
        <dbReference type="Rhea" id="RHEA:43088"/>
        <dbReference type="Rhea" id="RHEA-COMP:10333"/>
        <dbReference type="Rhea" id="RHEA-COMP:10334"/>
        <dbReference type="ChEBI" id="CHEBI:15378"/>
        <dbReference type="ChEBI" id="CHEBI:57856"/>
        <dbReference type="ChEBI" id="CHEBI:59789"/>
        <dbReference type="ChEBI" id="CHEBI:74508"/>
        <dbReference type="ChEBI" id="CHEBI:74511"/>
        <dbReference type="EC" id="2.1.1.207"/>
    </reaction>
</comment>
<gene>
    <name evidence="17" type="primary">trmL</name>
    <name evidence="17" type="ORF">NCTC10138_01451</name>
</gene>
<dbReference type="CDD" id="cd01570">
    <property type="entry name" value="NAPRTase_A"/>
    <property type="match status" value="1"/>
</dbReference>
<evidence type="ECO:0000259" key="15">
    <source>
        <dbReference type="Pfam" id="PF17767"/>
    </source>
</evidence>
<dbReference type="InterPro" id="IPR041525">
    <property type="entry name" value="N/Namide_PRibTrfase"/>
</dbReference>
<dbReference type="InterPro" id="IPR016914">
    <property type="entry name" value="TrmL"/>
</dbReference>
<protein>
    <recommendedName>
        <fullName evidence="12">Putative tRNA (cytidine(34)-2'-O)-methyltransferase</fullName>
        <ecNumber evidence="12">2.1.1.207</ecNumber>
    </recommendedName>
    <alternativeName>
        <fullName evidence="12">tRNA (cytidine/uridine-2'-O-)-methyltransferase</fullName>
    </alternativeName>
</protein>
<dbReference type="InterPro" id="IPR006405">
    <property type="entry name" value="Nic_PRibTrfase_pncB"/>
</dbReference>
<evidence type="ECO:0000313" key="17">
    <source>
        <dbReference type="EMBL" id="VEU81060.1"/>
    </source>
</evidence>
<keyword evidence="9 12" id="KW-0949">S-adenosyl-L-methionine</keyword>
<comment type="similarity">
    <text evidence="12">Belongs to the class IV-like SAM-binding methyltransferase superfamily. RNA methyltransferase TrmH family. TrmL subfamily.</text>
</comment>
<dbReference type="GO" id="GO:0141098">
    <property type="term" value="F:tRNA (cytidine(34)-2'-O)-methyltransferase activity"/>
    <property type="evidence" value="ECO:0007669"/>
    <property type="project" value="RHEA"/>
</dbReference>
<evidence type="ECO:0000259" key="14">
    <source>
        <dbReference type="Pfam" id="PF04095"/>
    </source>
</evidence>
<feature type="binding site" evidence="12">
    <location>
        <position position="618"/>
    </location>
    <ligand>
        <name>S-adenosyl-L-methionine</name>
        <dbReference type="ChEBI" id="CHEBI:59789"/>
    </ligand>
</feature>